<accession>A0AAV4KE62</accession>
<reference evidence="3 4" key="1">
    <citation type="journal article" date="2014" name="Int. J. Syst. Evol. Microbiol.">
        <title>Complete genome sequence of Corynebacterium casei LMG S-19264T (=DSM 44701T), isolated from a smear-ripened cheese.</title>
        <authorList>
            <consortium name="US DOE Joint Genome Institute (JGI-PGF)"/>
            <person name="Walter F."/>
            <person name="Albersmeier A."/>
            <person name="Kalinowski J."/>
            <person name="Ruckert C."/>
        </authorList>
    </citation>
    <scope>NUCLEOTIDE SEQUENCE [LARGE SCALE GENOMIC DNA]</scope>
    <source>
        <strain evidence="3 4">JCM 4205</strain>
    </source>
</reference>
<keyword evidence="2" id="KW-0472">Membrane</keyword>
<evidence type="ECO:0000313" key="3">
    <source>
        <dbReference type="EMBL" id="GGR13503.1"/>
    </source>
</evidence>
<dbReference type="EMBL" id="BMSJ01000002">
    <property type="protein sequence ID" value="GGR13503.1"/>
    <property type="molecule type" value="Genomic_DNA"/>
</dbReference>
<evidence type="ECO:0000256" key="2">
    <source>
        <dbReference type="SAM" id="Phobius"/>
    </source>
</evidence>
<gene>
    <name evidence="3" type="ORF">GCM10010497_14560</name>
</gene>
<keyword evidence="2" id="KW-0812">Transmembrane</keyword>
<proteinExistence type="predicted"/>
<keyword evidence="2" id="KW-1133">Transmembrane helix</keyword>
<organism evidence="3 4">
    <name type="scientific">Streptomyces cinereoruber</name>
    <dbReference type="NCBI Taxonomy" id="67260"/>
    <lineage>
        <taxon>Bacteria</taxon>
        <taxon>Bacillati</taxon>
        <taxon>Actinomycetota</taxon>
        <taxon>Actinomycetes</taxon>
        <taxon>Kitasatosporales</taxon>
        <taxon>Streptomycetaceae</taxon>
        <taxon>Streptomyces</taxon>
    </lineage>
</organism>
<feature type="transmembrane region" description="Helical" evidence="2">
    <location>
        <begin position="20"/>
        <end position="40"/>
    </location>
</feature>
<sequence length="92" mass="9715">MTSTAPAPEGKRRPEGVRRTLIVLGVALAVVVGGIVAVLGDRAVSEKAAKEKNCCWEEGVTPDILSLGSPLPSGPHRRIRRAGPWPGRTLQP</sequence>
<comment type="caution">
    <text evidence="3">The sequence shown here is derived from an EMBL/GenBank/DDBJ whole genome shotgun (WGS) entry which is preliminary data.</text>
</comment>
<name>A0AAV4KE62_9ACTN</name>
<feature type="region of interest" description="Disordered" evidence="1">
    <location>
        <begin position="66"/>
        <end position="92"/>
    </location>
</feature>
<dbReference type="AlphaFoldDB" id="A0AAV4KE62"/>
<protein>
    <submittedName>
        <fullName evidence="3">Uncharacterized protein</fullName>
    </submittedName>
</protein>
<dbReference type="Proteomes" id="UP000642014">
    <property type="component" value="Unassembled WGS sequence"/>
</dbReference>
<evidence type="ECO:0000313" key="4">
    <source>
        <dbReference type="Proteomes" id="UP000642014"/>
    </source>
</evidence>
<evidence type="ECO:0000256" key="1">
    <source>
        <dbReference type="SAM" id="MobiDB-lite"/>
    </source>
</evidence>